<organism evidence="1 2">
    <name type="scientific">Phocaeicola salanitronis (strain DSM 18170 / JCM 13657 / CCUG 60908 / BL78)</name>
    <name type="common">Bacteroides salanitronis</name>
    <dbReference type="NCBI Taxonomy" id="667015"/>
    <lineage>
        <taxon>Bacteria</taxon>
        <taxon>Pseudomonadati</taxon>
        <taxon>Bacteroidota</taxon>
        <taxon>Bacteroidia</taxon>
        <taxon>Bacteroidales</taxon>
        <taxon>Bacteroidaceae</taxon>
        <taxon>Phocaeicola</taxon>
    </lineage>
</organism>
<dbReference type="Proteomes" id="UP000007486">
    <property type="component" value="Chromosome"/>
</dbReference>
<dbReference type="EMBL" id="CP002530">
    <property type="protein sequence ID" value="ADY35412.1"/>
    <property type="molecule type" value="Genomic_DNA"/>
</dbReference>
<accession>F0R280</accession>
<gene>
    <name evidence="1" type="ordered locus">Bacsa_0819</name>
</gene>
<evidence type="ECO:0000313" key="2">
    <source>
        <dbReference type="Proteomes" id="UP000007486"/>
    </source>
</evidence>
<proteinExistence type="predicted"/>
<reference evidence="1 2" key="1">
    <citation type="journal article" date="2011" name="Stand. Genomic Sci.">
        <title>Complete genome sequence of Bacteroides salanitronis type strain (BL78).</title>
        <authorList>
            <person name="Gronow S."/>
            <person name="Held B."/>
            <person name="Lucas S."/>
            <person name="Lapidus A."/>
            <person name="Del Rio T.G."/>
            <person name="Nolan M."/>
            <person name="Tice H."/>
            <person name="Deshpande S."/>
            <person name="Cheng J.F."/>
            <person name="Pitluck S."/>
            <person name="Liolios K."/>
            <person name="Pagani I."/>
            <person name="Ivanova N."/>
            <person name="Mavromatis K."/>
            <person name="Pati A."/>
            <person name="Tapia R."/>
            <person name="Han C."/>
            <person name="Goodwin L."/>
            <person name="Chen A."/>
            <person name="Palaniappan K."/>
            <person name="Land M."/>
            <person name="Hauser L."/>
            <person name="Chang Y.J."/>
            <person name="Jeffries C.D."/>
            <person name="Brambilla E.M."/>
            <person name="Rohde M."/>
            <person name="Goker M."/>
            <person name="Detter J.C."/>
            <person name="Woyke T."/>
            <person name="Bristow J."/>
            <person name="Markowitz V."/>
            <person name="Hugenholtz P."/>
            <person name="Kyrpides N.C."/>
            <person name="Klenk H.P."/>
            <person name="Eisen J.A."/>
        </authorList>
    </citation>
    <scope>NUCLEOTIDE SEQUENCE [LARGE SCALE GENOMIC DNA]</scope>
    <source>
        <strain evidence="1 2">DSM 18170</strain>
    </source>
</reference>
<name>F0R280_PHOSB</name>
<dbReference type="HOGENOM" id="CLU_3095739_0_0_10"/>
<keyword evidence="2" id="KW-1185">Reference proteome</keyword>
<dbReference type="KEGG" id="bsa:Bacsa_0819"/>
<evidence type="ECO:0000313" key="1">
    <source>
        <dbReference type="EMBL" id="ADY35412.1"/>
    </source>
</evidence>
<sequence>MHSVHIVSTMMASTNAQISTAGSISHTIVNKGKPSVMSGLLTFLTLLYPYQ</sequence>
<dbReference type="AlphaFoldDB" id="F0R280"/>
<dbReference type="STRING" id="667015.Bacsa_0819"/>
<protein>
    <submittedName>
        <fullName evidence="1">Uncharacterized protein</fullName>
    </submittedName>
</protein>